<evidence type="ECO:0000313" key="6">
    <source>
        <dbReference type="Proteomes" id="UP000664628"/>
    </source>
</evidence>
<dbReference type="InterPro" id="IPR023343">
    <property type="entry name" value="Penicillin_amidase_dom1"/>
</dbReference>
<dbReference type="PANTHER" id="PTHR34218:SF3">
    <property type="entry name" value="ACYL-HOMOSERINE LACTONE ACYLASE PVDQ"/>
    <property type="match status" value="1"/>
</dbReference>
<dbReference type="EMBL" id="JAFMYW010000018">
    <property type="protein sequence ID" value="MBO0953030.1"/>
    <property type="molecule type" value="Genomic_DNA"/>
</dbReference>
<reference evidence="5 6" key="1">
    <citation type="submission" date="2021-03" db="EMBL/GenBank/DDBJ databases">
        <title>Fibrella sp. HMF5405 genome sequencing and assembly.</title>
        <authorList>
            <person name="Kang H."/>
            <person name="Kim H."/>
            <person name="Bae S."/>
            <person name="Joh K."/>
        </authorList>
    </citation>
    <scope>NUCLEOTIDE SEQUENCE [LARGE SCALE GENOMIC DNA]</scope>
    <source>
        <strain evidence="5 6">HMF5405</strain>
    </source>
</reference>
<sequence length="701" mass="79166">MVKFTRQLFLGISIPFLITTSLTHQTDPPAKRRVVTPALAGQVTIYRDTYGVPHVYAQSDAGAVFGATYARAEDEFAYMEQAYIKVLGRAAQVQGSAWLPWDRLVRQLEIETYSKQEYRAASPAIKALCEAFASAMNYYLAKHPQVKPQLLTHFEPWYALAGYRLFHLSSLDEFTTDYLQLPSLHRFTGYLSSTMWAISPAKSTSGHAMLFINPHIPLDAPYEFHLHSEQGLDISGQVAYGIGLLPLSGHNQSMGFALTANKPDVSDLYRERFDAVDTLRYYYGGRYRQAQSWQDTVWVKETTGLVRQLVSFCKTKHGPVWTAKDGQRVALKIAKLEKGGILDQLYAMARATNLSEFKKAITPCNLLYNNILYAGADGHIFYVYGGAIPRRNPRYRWDRPVDGSVSATDWQGYHPLAELPQLLDPAKGYLQNSNSSPFFSTQTNRLNPKDFPPYMCQHERDTPIARRARHLLTSERQFRYSQLLEMAFDTYAEQADTTISGLLSEWKSWASELKNEAAHFQEPIDTLKAWNRTSTIQSVAASLYVGLLLVPEANGPYPQLRKLDQVLRLLKTNYGRWKVPYGEFIRLQRPQILPGMPTYSDKRTSLPSAGLPSRAGAIFTFNVEGPRQSTKLYGVHGHSFVSVTEFSQPVGSHSVLAFGQSRHPASTHYADQAPLYSSQKLKPAWFTLTDIKRHLEAVYTP</sequence>
<name>A0ABS3JSN5_9BACT</name>
<keyword evidence="6" id="KW-1185">Reference proteome</keyword>
<comment type="similarity">
    <text evidence="1">Belongs to the peptidase S45 family.</text>
</comment>
<dbReference type="InterPro" id="IPR029055">
    <property type="entry name" value="Ntn_hydrolases_N"/>
</dbReference>
<dbReference type="Gene3D" id="1.10.439.10">
    <property type="entry name" value="Penicillin Amidohydrolase, domain 1"/>
    <property type="match status" value="1"/>
</dbReference>
<keyword evidence="3" id="KW-0378">Hydrolase</keyword>
<dbReference type="SUPFAM" id="SSF56235">
    <property type="entry name" value="N-terminal nucleophile aminohydrolases (Ntn hydrolases)"/>
    <property type="match status" value="1"/>
</dbReference>
<dbReference type="Gene3D" id="2.30.120.10">
    <property type="match status" value="1"/>
</dbReference>
<evidence type="ECO:0000313" key="5">
    <source>
        <dbReference type="EMBL" id="MBO0953030.1"/>
    </source>
</evidence>
<dbReference type="Gene3D" id="3.60.20.10">
    <property type="entry name" value="Glutamine Phosphoribosylpyrophosphate, subunit 1, domain 1"/>
    <property type="match status" value="1"/>
</dbReference>
<dbReference type="InterPro" id="IPR002692">
    <property type="entry name" value="S45"/>
</dbReference>
<dbReference type="InterPro" id="IPR014395">
    <property type="entry name" value="Pen/GL7ACA/AHL_acylase"/>
</dbReference>
<accession>A0ABS3JSN5</accession>
<evidence type="ECO:0000256" key="3">
    <source>
        <dbReference type="ARBA" id="ARBA00022801"/>
    </source>
</evidence>
<organism evidence="5 6">
    <name type="scientific">Fibrella forsythiae</name>
    <dbReference type="NCBI Taxonomy" id="2817061"/>
    <lineage>
        <taxon>Bacteria</taxon>
        <taxon>Pseudomonadati</taxon>
        <taxon>Bacteroidota</taxon>
        <taxon>Cytophagia</taxon>
        <taxon>Cytophagales</taxon>
        <taxon>Spirosomataceae</taxon>
        <taxon>Fibrella</taxon>
    </lineage>
</organism>
<dbReference type="RefSeq" id="WP_207332982.1">
    <property type="nucleotide sequence ID" value="NZ_JAFMYW010000018.1"/>
</dbReference>
<dbReference type="Pfam" id="PF01804">
    <property type="entry name" value="Penicil_amidase"/>
    <property type="match status" value="2"/>
</dbReference>
<protein>
    <submittedName>
        <fullName evidence="5">Penicillin acylase family protein</fullName>
    </submittedName>
</protein>
<gene>
    <name evidence="5" type="ORF">J2I46_30940</name>
</gene>
<proteinExistence type="inferred from homology"/>
<dbReference type="PANTHER" id="PTHR34218">
    <property type="entry name" value="PEPTIDASE S45 PENICILLIN AMIDASE"/>
    <property type="match status" value="1"/>
</dbReference>
<comment type="caution">
    <text evidence="5">The sequence shown here is derived from an EMBL/GenBank/DDBJ whole genome shotgun (WGS) entry which is preliminary data.</text>
</comment>
<dbReference type="Proteomes" id="UP000664628">
    <property type="component" value="Unassembled WGS sequence"/>
</dbReference>
<dbReference type="Gene3D" id="1.10.1400.10">
    <property type="match status" value="1"/>
</dbReference>
<dbReference type="InterPro" id="IPR043146">
    <property type="entry name" value="Penicillin_amidase_N_B-knob"/>
</dbReference>
<keyword evidence="4" id="KW-0865">Zymogen</keyword>
<keyword evidence="2" id="KW-0732">Signal</keyword>
<dbReference type="InterPro" id="IPR043147">
    <property type="entry name" value="Penicillin_amidase_A-knob"/>
</dbReference>
<evidence type="ECO:0000256" key="4">
    <source>
        <dbReference type="ARBA" id="ARBA00023145"/>
    </source>
</evidence>
<evidence type="ECO:0000256" key="1">
    <source>
        <dbReference type="ARBA" id="ARBA00006586"/>
    </source>
</evidence>
<evidence type="ECO:0000256" key="2">
    <source>
        <dbReference type="ARBA" id="ARBA00022729"/>
    </source>
</evidence>
<dbReference type="PIRSF" id="PIRSF001227">
    <property type="entry name" value="Pen_acylase"/>
    <property type="match status" value="1"/>
</dbReference>